<evidence type="ECO:0000313" key="1">
    <source>
        <dbReference type="EMBL" id="KZO92441.1"/>
    </source>
</evidence>
<dbReference type="AlphaFoldDB" id="A0A167IA34"/>
<protein>
    <submittedName>
        <fullName evidence="1">Uncharacterized protein</fullName>
    </submittedName>
</protein>
<reference evidence="1 2" key="1">
    <citation type="journal article" date="2016" name="Mol. Biol. Evol.">
        <title>Comparative Genomics of Early-Diverging Mushroom-Forming Fungi Provides Insights into the Origins of Lignocellulose Decay Capabilities.</title>
        <authorList>
            <person name="Nagy L.G."/>
            <person name="Riley R."/>
            <person name="Tritt A."/>
            <person name="Adam C."/>
            <person name="Daum C."/>
            <person name="Floudas D."/>
            <person name="Sun H."/>
            <person name="Yadav J.S."/>
            <person name="Pangilinan J."/>
            <person name="Larsson K.H."/>
            <person name="Matsuura K."/>
            <person name="Barry K."/>
            <person name="Labutti K."/>
            <person name="Kuo R."/>
            <person name="Ohm R.A."/>
            <person name="Bhattacharya S.S."/>
            <person name="Shirouzu T."/>
            <person name="Yoshinaga Y."/>
            <person name="Martin F.M."/>
            <person name="Grigoriev I.V."/>
            <person name="Hibbett D.S."/>
        </authorList>
    </citation>
    <scope>NUCLEOTIDE SEQUENCE [LARGE SCALE GENOMIC DNA]</scope>
    <source>
        <strain evidence="1 2">TUFC12733</strain>
    </source>
</reference>
<keyword evidence="2" id="KW-1185">Reference proteome</keyword>
<gene>
    <name evidence="1" type="ORF">CALVIDRAFT_601448</name>
</gene>
<sequence length="105" mass="11783">MAPRTTANTAHGKQLLQIVRRAFGHVLRRKRTIYVGCGSGERRERIVGGKLHIAFFDFDSYRDMLTGFAGKSAPSDAVKREIILMRGVQRWERGSIVSYSGTQAN</sequence>
<dbReference type="Proteomes" id="UP000076738">
    <property type="component" value="Unassembled WGS sequence"/>
</dbReference>
<organism evidence="1 2">
    <name type="scientific">Calocera viscosa (strain TUFC12733)</name>
    <dbReference type="NCBI Taxonomy" id="1330018"/>
    <lineage>
        <taxon>Eukaryota</taxon>
        <taxon>Fungi</taxon>
        <taxon>Dikarya</taxon>
        <taxon>Basidiomycota</taxon>
        <taxon>Agaricomycotina</taxon>
        <taxon>Dacrymycetes</taxon>
        <taxon>Dacrymycetales</taxon>
        <taxon>Dacrymycetaceae</taxon>
        <taxon>Calocera</taxon>
    </lineage>
</organism>
<dbReference type="EMBL" id="KV417310">
    <property type="protein sequence ID" value="KZO92441.1"/>
    <property type="molecule type" value="Genomic_DNA"/>
</dbReference>
<accession>A0A167IA34</accession>
<name>A0A167IA34_CALVF</name>
<proteinExistence type="predicted"/>
<evidence type="ECO:0000313" key="2">
    <source>
        <dbReference type="Proteomes" id="UP000076738"/>
    </source>
</evidence>